<dbReference type="Proteomes" id="UP000789920">
    <property type="component" value="Unassembled WGS sequence"/>
</dbReference>
<evidence type="ECO:0000313" key="2">
    <source>
        <dbReference type="Proteomes" id="UP000789920"/>
    </source>
</evidence>
<organism evidence="1 2">
    <name type="scientific">Racocetra persica</name>
    <dbReference type="NCBI Taxonomy" id="160502"/>
    <lineage>
        <taxon>Eukaryota</taxon>
        <taxon>Fungi</taxon>
        <taxon>Fungi incertae sedis</taxon>
        <taxon>Mucoromycota</taxon>
        <taxon>Glomeromycotina</taxon>
        <taxon>Glomeromycetes</taxon>
        <taxon>Diversisporales</taxon>
        <taxon>Gigasporaceae</taxon>
        <taxon>Racocetra</taxon>
    </lineage>
</organism>
<sequence length="51" mass="5940">MGSPTDKLPPWGKDKVASKCNRCSVDKKYCYCGSRTIICWNWEDVEYGEYK</sequence>
<name>A0ACA9KE06_9GLOM</name>
<reference evidence="1" key="1">
    <citation type="submission" date="2021-06" db="EMBL/GenBank/DDBJ databases">
        <authorList>
            <person name="Kallberg Y."/>
            <person name="Tangrot J."/>
            <person name="Rosling A."/>
        </authorList>
    </citation>
    <scope>NUCLEOTIDE SEQUENCE</scope>
    <source>
        <strain evidence="1">MA461A</strain>
    </source>
</reference>
<comment type="caution">
    <text evidence="1">The sequence shown here is derived from an EMBL/GenBank/DDBJ whole genome shotgun (WGS) entry which is preliminary data.</text>
</comment>
<keyword evidence="2" id="KW-1185">Reference proteome</keyword>
<feature type="non-terminal residue" evidence="1">
    <location>
        <position position="51"/>
    </location>
</feature>
<evidence type="ECO:0000313" key="1">
    <source>
        <dbReference type="EMBL" id="CAG8467809.1"/>
    </source>
</evidence>
<gene>
    <name evidence="1" type="ORF">RPERSI_LOCUS440</name>
</gene>
<dbReference type="EMBL" id="CAJVQC010000350">
    <property type="protein sequence ID" value="CAG8467809.1"/>
    <property type="molecule type" value="Genomic_DNA"/>
</dbReference>
<accession>A0ACA9KE06</accession>
<protein>
    <submittedName>
        <fullName evidence="1">4052_t:CDS:1</fullName>
    </submittedName>
</protein>
<proteinExistence type="predicted"/>